<dbReference type="EMBL" id="MUJZ01021123">
    <property type="protein sequence ID" value="OTF79841.1"/>
    <property type="molecule type" value="Genomic_DNA"/>
</dbReference>
<proteinExistence type="predicted"/>
<sequence>MAVENETTTNTKAQTSENNEWIVDKPSTIDETNNIIEGREHSSNINEHQVEELERKTVKVHQEDFGTVINK</sequence>
<evidence type="ECO:0000313" key="2">
    <source>
        <dbReference type="EMBL" id="OTF79841.1"/>
    </source>
</evidence>
<gene>
    <name evidence="2" type="ORF">BLA29_010407</name>
</gene>
<keyword evidence="3" id="KW-1185">Reference proteome</keyword>
<protein>
    <submittedName>
        <fullName evidence="2">Uncharacterized protein</fullName>
    </submittedName>
</protein>
<comment type="caution">
    <text evidence="2">The sequence shown here is derived from an EMBL/GenBank/DDBJ whole genome shotgun (WGS) entry which is preliminary data.</text>
</comment>
<dbReference type="AlphaFoldDB" id="A0A1Y3BFX8"/>
<feature type="region of interest" description="Disordered" evidence="1">
    <location>
        <begin position="1"/>
        <end position="22"/>
    </location>
</feature>
<feature type="compositionally biased region" description="Polar residues" evidence="1">
    <location>
        <begin position="1"/>
        <end position="19"/>
    </location>
</feature>
<dbReference type="Proteomes" id="UP000194236">
    <property type="component" value="Unassembled WGS sequence"/>
</dbReference>
<evidence type="ECO:0000256" key="1">
    <source>
        <dbReference type="SAM" id="MobiDB-lite"/>
    </source>
</evidence>
<feature type="non-terminal residue" evidence="2">
    <location>
        <position position="71"/>
    </location>
</feature>
<organism evidence="2 3">
    <name type="scientific">Euroglyphus maynei</name>
    <name type="common">Mayne's house dust mite</name>
    <dbReference type="NCBI Taxonomy" id="6958"/>
    <lineage>
        <taxon>Eukaryota</taxon>
        <taxon>Metazoa</taxon>
        <taxon>Ecdysozoa</taxon>
        <taxon>Arthropoda</taxon>
        <taxon>Chelicerata</taxon>
        <taxon>Arachnida</taxon>
        <taxon>Acari</taxon>
        <taxon>Acariformes</taxon>
        <taxon>Sarcoptiformes</taxon>
        <taxon>Astigmata</taxon>
        <taxon>Psoroptidia</taxon>
        <taxon>Analgoidea</taxon>
        <taxon>Pyroglyphidae</taxon>
        <taxon>Pyroglyphinae</taxon>
        <taxon>Euroglyphus</taxon>
    </lineage>
</organism>
<reference evidence="2 3" key="1">
    <citation type="submission" date="2017-03" db="EMBL/GenBank/DDBJ databases">
        <title>Genome Survey of Euroglyphus maynei.</title>
        <authorList>
            <person name="Arlian L.G."/>
            <person name="Morgan M.S."/>
            <person name="Rider S.D."/>
        </authorList>
    </citation>
    <scope>NUCLEOTIDE SEQUENCE [LARGE SCALE GENOMIC DNA]</scope>
    <source>
        <strain evidence="2">Arlian Lab</strain>
        <tissue evidence="2">Whole body</tissue>
    </source>
</reference>
<accession>A0A1Y3BFX8</accession>
<evidence type="ECO:0000313" key="3">
    <source>
        <dbReference type="Proteomes" id="UP000194236"/>
    </source>
</evidence>
<name>A0A1Y3BFX8_EURMA</name>